<comment type="subcellular location">
    <subcellularLocation>
        <location evidence="4">Endoplasmic reticulum membrane</location>
        <topology evidence="4">Peripheral membrane protein</topology>
    </subcellularLocation>
    <subcellularLocation>
        <location evidence="3">Microsome membrane</location>
        <topology evidence="3">Peripheral membrane protein</topology>
    </subcellularLocation>
</comment>
<evidence type="ECO:0000256" key="4">
    <source>
        <dbReference type="ARBA" id="ARBA00004406"/>
    </source>
</evidence>
<accession>A0AAU9V8I2</accession>
<evidence type="ECO:0000256" key="1">
    <source>
        <dbReference type="ARBA" id="ARBA00001971"/>
    </source>
</evidence>
<evidence type="ECO:0000256" key="2">
    <source>
        <dbReference type="ARBA" id="ARBA00003690"/>
    </source>
</evidence>
<keyword evidence="10" id="KW-0560">Oxidoreductase</keyword>
<keyword evidence="8" id="KW-0256">Endoplasmic reticulum</keyword>
<dbReference type="Gene3D" id="1.10.630.10">
    <property type="entry name" value="Cytochrome P450"/>
    <property type="match status" value="1"/>
</dbReference>
<comment type="cofactor">
    <cofactor evidence="1">
        <name>heme</name>
        <dbReference type="ChEBI" id="CHEBI:30413"/>
    </cofactor>
</comment>
<comment type="similarity">
    <text evidence="5">Belongs to the cytochrome P450 family.</text>
</comment>
<evidence type="ECO:0000313" key="15">
    <source>
        <dbReference type="Proteomes" id="UP001153954"/>
    </source>
</evidence>
<dbReference type="SUPFAM" id="SSF48264">
    <property type="entry name" value="Cytochrome P450"/>
    <property type="match status" value="1"/>
</dbReference>
<evidence type="ECO:0000256" key="7">
    <source>
        <dbReference type="ARBA" id="ARBA00022723"/>
    </source>
</evidence>
<proteinExistence type="inferred from homology"/>
<dbReference type="EMBL" id="CAKOGL010000030">
    <property type="protein sequence ID" value="CAH2107548.1"/>
    <property type="molecule type" value="Genomic_DNA"/>
</dbReference>
<dbReference type="GO" id="GO:0005789">
    <property type="term" value="C:endoplasmic reticulum membrane"/>
    <property type="evidence" value="ECO:0007669"/>
    <property type="project" value="UniProtKB-SubCell"/>
</dbReference>
<evidence type="ECO:0000256" key="9">
    <source>
        <dbReference type="ARBA" id="ARBA00022848"/>
    </source>
</evidence>
<evidence type="ECO:0000256" key="5">
    <source>
        <dbReference type="ARBA" id="ARBA00010617"/>
    </source>
</evidence>
<evidence type="ECO:0000256" key="6">
    <source>
        <dbReference type="ARBA" id="ARBA00022617"/>
    </source>
</evidence>
<comment type="function">
    <text evidence="2">May be involved in the metabolism of insect hormones and in the breakdown of synthetic insecticides.</text>
</comment>
<keyword evidence="11" id="KW-0408">Iron</keyword>
<dbReference type="InterPro" id="IPR036396">
    <property type="entry name" value="Cyt_P450_sf"/>
</dbReference>
<evidence type="ECO:0000256" key="8">
    <source>
        <dbReference type="ARBA" id="ARBA00022824"/>
    </source>
</evidence>
<keyword evidence="7" id="KW-0479">Metal-binding</keyword>
<keyword evidence="6" id="KW-0349">Heme</keyword>
<dbReference type="InterPro" id="IPR050196">
    <property type="entry name" value="Cytochrome_P450_Monoox"/>
</dbReference>
<dbReference type="GO" id="GO:0004497">
    <property type="term" value="F:monooxygenase activity"/>
    <property type="evidence" value="ECO:0007669"/>
    <property type="project" value="UniProtKB-KW"/>
</dbReference>
<dbReference type="AlphaFoldDB" id="A0AAU9V8I2"/>
<keyword evidence="9" id="KW-0492">Microsome</keyword>
<reference evidence="14" key="1">
    <citation type="submission" date="2022-03" db="EMBL/GenBank/DDBJ databases">
        <authorList>
            <person name="Tunstrom K."/>
        </authorList>
    </citation>
    <scope>NUCLEOTIDE SEQUENCE</scope>
</reference>
<evidence type="ECO:0000256" key="3">
    <source>
        <dbReference type="ARBA" id="ARBA00004174"/>
    </source>
</evidence>
<keyword evidence="13" id="KW-0472">Membrane</keyword>
<dbReference type="Pfam" id="PF00067">
    <property type="entry name" value="p450"/>
    <property type="match status" value="1"/>
</dbReference>
<evidence type="ECO:0008006" key="16">
    <source>
        <dbReference type="Google" id="ProtNLM"/>
    </source>
</evidence>
<evidence type="ECO:0000256" key="11">
    <source>
        <dbReference type="ARBA" id="ARBA00023004"/>
    </source>
</evidence>
<dbReference type="GO" id="GO:0005506">
    <property type="term" value="F:iron ion binding"/>
    <property type="evidence" value="ECO:0007669"/>
    <property type="project" value="InterPro"/>
</dbReference>
<dbReference type="PANTHER" id="PTHR24291:SF189">
    <property type="entry name" value="CYTOCHROME P450 4C3-RELATED"/>
    <property type="match status" value="1"/>
</dbReference>
<evidence type="ECO:0000313" key="14">
    <source>
        <dbReference type="EMBL" id="CAH2107548.1"/>
    </source>
</evidence>
<keyword evidence="12" id="KW-0503">Monooxygenase</keyword>
<sequence length="187" mass="21522">MIVWLLFVVAVLWTIMFRFRRRRMYKLASAIPPPSAELPVIGVMSSLAGNTEDIMLTLQKFSYEAMGNDGIIRGWLNHILYLLICNPVDLEIILKNCLEKDDLHRFIQKIIGYGGIFAPVSIWRRRRKILVPAFSPKIVENFVEVFSEHSEILVHELANKTGKGKFSIWPYLSAYNLDSVCGKITFF</sequence>
<comment type="caution">
    <text evidence="14">The sequence shown here is derived from an EMBL/GenBank/DDBJ whole genome shotgun (WGS) entry which is preliminary data.</text>
</comment>
<dbReference type="Proteomes" id="UP001153954">
    <property type="component" value="Unassembled WGS sequence"/>
</dbReference>
<keyword evidence="15" id="KW-1185">Reference proteome</keyword>
<gene>
    <name evidence="14" type="ORF">EEDITHA_LOCUS21570</name>
</gene>
<dbReference type="InterPro" id="IPR001128">
    <property type="entry name" value="Cyt_P450"/>
</dbReference>
<evidence type="ECO:0000256" key="12">
    <source>
        <dbReference type="ARBA" id="ARBA00023033"/>
    </source>
</evidence>
<dbReference type="PANTHER" id="PTHR24291">
    <property type="entry name" value="CYTOCHROME P450 FAMILY 4"/>
    <property type="match status" value="1"/>
</dbReference>
<dbReference type="GO" id="GO:0016705">
    <property type="term" value="F:oxidoreductase activity, acting on paired donors, with incorporation or reduction of molecular oxygen"/>
    <property type="evidence" value="ECO:0007669"/>
    <property type="project" value="InterPro"/>
</dbReference>
<protein>
    <recommendedName>
        <fullName evidence="16">Cytochrome P450</fullName>
    </recommendedName>
</protein>
<evidence type="ECO:0000256" key="13">
    <source>
        <dbReference type="ARBA" id="ARBA00023136"/>
    </source>
</evidence>
<evidence type="ECO:0000256" key="10">
    <source>
        <dbReference type="ARBA" id="ARBA00023002"/>
    </source>
</evidence>
<name>A0AAU9V8I2_EUPED</name>
<dbReference type="GO" id="GO:0020037">
    <property type="term" value="F:heme binding"/>
    <property type="evidence" value="ECO:0007669"/>
    <property type="project" value="InterPro"/>
</dbReference>
<organism evidence="14 15">
    <name type="scientific">Euphydryas editha</name>
    <name type="common">Edith's checkerspot</name>
    <dbReference type="NCBI Taxonomy" id="104508"/>
    <lineage>
        <taxon>Eukaryota</taxon>
        <taxon>Metazoa</taxon>
        <taxon>Ecdysozoa</taxon>
        <taxon>Arthropoda</taxon>
        <taxon>Hexapoda</taxon>
        <taxon>Insecta</taxon>
        <taxon>Pterygota</taxon>
        <taxon>Neoptera</taxon>
        <taxon>Endopterygota</taxon>
        <taxon>Lepidoptera</taxon>
        <taxon>Glossata</taxon>
        <taxon>Ditrysia</taxon>
        <taxon>Papilionoidea</taxon>
        <taxon>Nymphalidae</taxon>
        <taxon>Nymphalinae</taxon>
        <taxon>Euphydryas</taxon>
    </lineage>
</organism>